<dbReference type="SUPFAM" id="SSF56529">
    <property type="entry name" value="FAH"/>
    <property type="match status" value="1"/>
</dbReference>
<dbReference type="AlphaFoldDB" id="A0A132ND36"/>
<dbReference type="InterPro" id="IPR011234">
    <property type="entry name" value="Fumarylacetoacetase-like_C"/>
</dbReference>
<gene>
    <name evidence="3" type="ORF">SA87_09940</name>
</gene>
<dbReference type="GO" id="GO:0008684">
    <property type="term" value="F:2-oxopent-4-enoate hydratase activity"/>
    <property type="evidence" value="ECO:0007669"/>
    <property type="project" value="TreeGrafter"/>
</dbReference>
<dbReference type="Pfam" id="PF01557">
    <property type="entry name" value="FAA_hydrolase"/>
    <property type="match status" value="1"/>
</dbReference>
<evidence type="ECO:0000256" key="1">
    <source>
        <dbReference type="ARBA" id="ARBA00023239"/>
    </source>
</evidence>
<dbReference type="InterPro" id="IPR036663">
    <property type="entry name" value="Fumarylacetoacetase_C_sf"/>
</dbReference>
<reference evidence="3 4" key="1">
    <citation type="submission" date="2015-09" db="EMBL/GenBank/DDBJ databases">
        <title>Draft genome sequence of Hydrogenibacillus schlegelii DSM 2000.</title>
        <authorList>
            <person name="Hemp J."/>
        </authorList>
    </citation>
    <scope>NUCLEOTIDE SEQUENCE [LARGE SCALE GENOMIC DNA]</scope>
    <source>
        <strain evidence="3 4">MA 48</strain>
    </source>
</reference>
<comment type="caution">
    <text evidence="3">The sequence shown here is derived from an EMBL/GenBank/DDBJ whole genome shotgun (WGS) entry which is preliminary data.</text>
</comment>
<dbReference type="GO" id="GO:0005737">
    <property type="term" value="C:cytoplasm"/>
    <property type="evidence" value="ECO:0007669"/>
    <property type="project" value="TreeGrafter"/>
</dbReference>
<sequence>MTEAWTEEGGAARAVEHLRAAVLRRRPIPRLTETMALSLDQAYEIQKRLIEVDLAAGARRIGYKMGLTSPAKMKQMNVDVPVFGQLLDRMLLQDGAPLRREELIHPRVELEVAVILGDGVDPDRVKTVDDVASRIRAMAVALEVIDSRYEGFRFTLPDVVADNASAARFVLGSAFVRPSKDVHLWGARLFKNGEAVGFGTPANVLGHPFAAVLALARLLAERGFPPLAAGDVVLTGAIGEAVPVEAGDVVEGVLDHAGSVHLRLV</sequence>
<organism evidence="3 4">
    <name type="scientific">Hydrogenibacillus schlegelii</name>
    <name type="common">Bacillus schlegelii</name>
    <dbReference type="NCBI Taxonomy" id="1484"/>
    <lineage>
        <taxon>Bacteria</taxon>
        <taxon>Bacillati</taxon>
        <taxon>Bacillota</taxon>
        <taxon>Bacilli</taxon>
        <taxon>Bacillales</taxon>
        <taxon>Bacillales Family X. Incertae Sedis</taxon>
        <taxon>Hydrogenibacillus</taxon>
    </lineage>
</organism>
<name>A0A132ND36_HYDSH</name>
<feature type="domain" description="Fumarylacetoacetase-like C-terminal" evidence="2">
    <location>
        <begin position="79"/>
        <end position="261"/>
    </location>
</feature>
<accession>A0A132ND36</accession>
<dbReference type="RefSeq" id="WP_066199488.1">
    <property type="nucleotide sequence ID" value="NZ_CBCSAS010000016.1"/>
</dbReference>
<dbReference type="Gene3D" id="3.90.850.10">
    <property type="entry name" value="Fumarylacetoacetase-like, C-terminal domain"/>
    <property type="match status" value="1"/>
</dbReference>
<dbReference type="PANTHER" id="PTHR30143">
    <property type="entry name" value="ACID HYDRATASE"/>
    <property type="match status" value="1"/>
</dbReference>
<dbReference type="STRING" id="1484.SA87_09940"/>
<evidence type="ECO:0000259" key="2">
    <source>
        <dbReference type="Pfam" id="PF01557"/>
    </source>
</evidence>
<dbReference type="InterPro" id="IPR050772">
    <property type="entry name" value="Hydratase-Decarb/MhpD_sf"/>
</dbReference>
<protein>
    <recommendedName>
        <fullName evidence="2">Fumarylacetoacetase-like C-terminal domain-containing protein</fullName>
    </recommendedName>
</protein>
<proteinExistence type="predicted"/>
<dbReference type="EMBL" id="JXBB01000009">
    <property type="protein sequence ID" value="OAR04909.1"/>
    <property type="molecule type" value="Genomic_DNA"/>
</dbReference>
<dbReference type="PANTHER" id="PTHR30143:SF0">
    <property type="entry name" value="2-KETO-4-PENTENOATE HYDRATASE"/>
    <property type="match status" value="1"/>
</dbReference>
<keyword evidence="4" id="KW-1185">Reference proteome</keyword>
<evidence type="ECO:0000313" key="4">
    <source>
        <dbReference type="Proteomes" id="UP000243024"/>
    </source>
</evidence>
<evidence type="ECO:0000313" key="3">
    <source>
        <dbReference type="EMBL" id="OAR04909.1"/>
    </source>
</evidence>
<dbReference type="Proteomes" id="UP000243024">
    <property type="component" value="Unassembled WGS sequence"/>
</dbReference>
<keyword evidence="1" id="KW-0456">Lyase</keyword>